<name>A0A6A5U3J9_9PLEO</name>
<keyword evidence="4" id="KW-1185">Reference proteome</keyword>
<feature type="signal peptide" evidence="2">
    <location>
        <begin position="1"/>
        <end position="25"/>
    </location>
</feature>
<reference evidence="3" key="1">
    <citation type="journal article" date="2020" name="Stud. Mycol.">
        <title>101 Dothideomycetes genomes: a test case for predicting lifestyles and emergence of pathogens.</title>
        <authorList>
            <person name="Haridas S."/>
            <person name="Albert R."/>
            <person name="Binder M."/>
            <person name="Bloem J."/>
            <person name="Labutti K."/>
            <person name="Salamov A."/>
            <person name="Andreopoulos B."/>
            <person name="Baker S."/>
            <person name="Barry K."/>
            <person name="Bills G."/>
            <person name="Bluhm B."/>
            <person name="Cannon C."/>
            <person name="Castanera R."/>
            <person name="Culley D."/>
            <person name="Daum C."/>
            <person name="Ezra D."/>
            <person name="Gonzalez J."/>
            <person name="Henrissat B."/>
            <person name="Kuo A."/>
            <person name="Liang C."/>
            <person name="Lipzen A."/>
            <person name="Lutzoni F."/>
            <person name="Magnuson J."/>
            <person name="Mondo S."/>
            <person name="Nolan M."/>
            <person name="Ohm R."/>
            <person name="Pangilinan J."/>
            <person name="Park H.-J."/>
            <person name="Ramirez L."/>
            <person name="Alfaro M."/>
            <person name="Sun H."/>
            <person name="Tritt A."/>
            <person name="Yoshinaga Y."/>
            <person name="Zwiers L.-H."/>
            <person name="Turgeon B."/>
            <person name="Goodwin S."/>
            <person name="Spatafora J."/>
            <person name="Crous P."/>
            <person name="Grigoriev I."/>
        </authorList>
    </citation>
    <scope>NUCLEOTIDE SEQUENCE</scope>
    <source>
        <strain evidence="3">CBS 675.92</strain>
    </source>
</reference>
<dbReference type="AlphaFoldDB" id="A0A6A5U3J9"/>
<evidence type="ECO:0000313" key="4">
    <source>
        <dbReference type="Proteomes" id="UP000800035"/>
    </source>
</evidence>
<sequence length="123" mass="13230">MSVGSVSRNLKLLFLFTYLWTHISARADVGHGRQVEACGRVLRDLPQDLASPFCSSHNGPQKTSTVTRTRFPTQTITTTTITAGSCEVSTTVESPINPTLPPAPPTNSITTPPIYLTTVTTTV</sequence>
<feature type="region of interest" description="Disordered" evidence="1">
    <location>
        <begin position="92"/>
        <end position="112"/>
    </location>
</feature>
<accession>A0A6A5U3J9</accession>
<gene>
    <name evidence="3" type="ORF">CC80DRAFT_533425</name>
</gene>
<protein>
    <submittedName>
        <fullName evidence="3">Uncharacterized protein</fullName>
    </submittedName>
</protein>
<evidence type="ECO:0000313" key="3">
    <source>
        <dbReference type="EMBL" id="KAF1959234.1"/>
    </source>
</evidence>
<organism evidence="3 4">
    <name type="scientific">Byssothecium circinans</name>
    <dbReference type="NCBI Taxonomy" id="147558"/>
    <lineage>
        <taxon>Eukaryota</taxon>
        <taxon>Fungi</taxon>
        <taxon>Dikarya</taxon>
        <taxon>Ascomycota</taxon>
        <taxon>Pezizomycotina</taxon>
        <taxon>Dothideomycetes</taxon>
        <taxon>Pleosporomycetidae</taxon>
        <taxon>Pleosporales</taxon>
        <taxon>Massarineae</taxon>
        <taxon>Massarinaceae</taxon>
        <taxon>Byssothecium</taxon>
    </lineage>
</organism>
<dbReference type="EMBL" id="ML976985">
    <property type="protein sequence ID" value="KAF1959234.1"/>
    <property type="molecule type" value="Genomic_DNA"/>
</dbReference>
<evidence type="ECO:0000256" key="1">
    <source>
        <dbReference type="SAM" id="MobiDB-lite"/>
    </source>
</evidence>
<keyword evidence="2" id="KW-0732">Signal</keyword>
<proteinExistence type="predicted"/>
<feature type="chain" id="PRO_5025400017" evidence="2">
    <location>
        <begin position="26"/>
        <end position="123"/>
    </location>
</feature>
<dbReference type="OrthoDB" id="3800034at2759"/>
<evidence type="ECO:0000256" key="2">
    <source>
        <dbReference type="SAM" id="SignalP"/>
    </source>
</evidence>
<dbReference type="Proteomes" id="UP000800035">
    <property type="component" value="Unassembled WGS sequence"/>
</dbReference>